<reference evidence="2" key="1">
    <citation type="submission" date="2023-10" db="EMBL/GenBank/DDBJ databases">
        <title>Genome assembly of Pristionchus species.</title>
        <authorList>
            <person name="Yoshida K."/>
            <person name="Sommer R.J."/>
        </authorList>
    </citation>
    <scope>NUCLEOTIDE SEQUENCE</scope>
    <source>
        <strain evidence="2">RS0144</strain>
    </source>
</reference>
<accession>A0AAV5UJY0</accession>
<evidence type="ECO:0000313" key="2">
    <source>
        <dbReference type="EMBL" id="GMT06674.1"/>
    </source>
</evidence>
<keyword evidence="3" id="KW-1185">Reference proteome</keyword>
<proteinExistence type="predicted"/>
<gene>
    <name evidence="2" type="ORF">PENTCL1PPCAC_28848</name>
</gene>
<dbReference type="EMBL" id="BTSX01000006">
    <property type="protein sequence ID" value="GMT06674.1"/>
    <property type="molecule type" value="Genomic_DNA"/>
</dbReference>
<keyword evidence="1" id="KW-0732">Signal</keyword>
<name>A0AAV5UJY0_9BILA</name>
<organism evidence="2 3">
    <name type="scientific">Pristionchus entomophagus</name>
    <dbReference type="NCBI Taxonomy" id="358040"/>
    <lineage>
        <taxon>Eukaryota</taxon>
        <taxon>Metazoa</taxon>
        <taxon>Ecdysozoa</taxon>
        <taxon>Nematoda</taxon>
        <taxon>Chromadorea</taxon>
        <taxon>Rhabditida</taxon>
        <taxon>Rhabditina</taxon>
        <taxon>Diplogasteromorpha</taxon>
        <taxon>Diplogasteroidea</taxon>
        <taxon>Neodiplogasteridae</taxon>
        <taxon>Pristionchus</taxon>
    </lineage>
</organism>
<evidence type="ECO:0008006" key="4">
    <source>
        <dbReference type="Google" id="ProtNLM"/>
    </source>
</evidence>
<evidence type="ECO:0000313" key="3">
    <source>
        <dbReference type="Proteomes" id="UP001432027"/>
    </source>
</evidence>
<dbReference type="Proteomes" id="UP001432027">
    <property type="component" value="Unassembled WGS sequence"/>
</dbReference>
<comment type="caution">
    <text evidence="2">The sequence shown here is derived from an EMBL/GenBank/DDBJ whole genome shotgun (WGS) entry which is preliminary data.</text>
</comment>
<sequence>SSMSSVLPSLLLLVFNFCSGDVHRYHFHGKLLCPSQKSASVELEVLQVTNDNVSSFKTVKAKSIGFFNNIDFNITGLIEFEEFRLLNVSRPALFLSARHTCTVDPPASFLHRFDISPYNTIYSGEIKLHTRELLFDKESQQLETSVEPGDIEWWTDVDDSKTENTDPVLDSAPNTHLLSSILSCLSLFISMY</sequence>
<feature type="chain" id="PRO_5043775386" description="Hemolymph juvenile hormone-binding protein" evidence="1">
    <location>
        <begin position="21"/>
        <end position="192"/>
    </location>
</feature>
<protein>
    <recommendedName>
        <fullName evidence="4">Hemolymph juvenile hormone-binding protein</fullName>
    </recommendedName>
</protein>
<evidence type="ECO:0000256" key="1">
    <source>
        <dbReference type="SAM" id="SignalP"/>
    </source>
</evidence>
<dbReference type="AlphaFoldDB" id="A0AAV5UJY0"/>
<feature type="non-terminal residue" evidence="2">
    <location>
        <position position="1"/>
    </location>
</feature>
<feature type="signal peptide" evidence="1">
    <location>
        <begin position="1"/>
        <end position="20"/>
    </location>
</feature>